<keyword evidence="7" id="KW-1185">Reference proteome</keyword>
<dbReference type="GO" id="GO:0046872">
    <property type="term" value="F:metal ion binding"/>
    <property type="evidence" value="ECO:0007669"/>
    <property type="project" value="UniProtKB-KW"/>
</dbReference>
<sequence length="131" mass="14620">MLTGHCLCGRISYRLDQDIERIIFCHCEKCRRATGTAFNSAALIDADKFTLLSGKESIKSFSSSPGVHRLFCGECGSPLYSARDAQPQSYRLRIGTLDTPINPEEKIHIFVASKAAWETLCDDYPKHDASF</sequence>
<organism evidence="6 7">
    <name type="scientific">Leminorella grimontii</name>
    <dbReference type="NCBI Taxonomy" id="82981"/>
    <lineage>
        <taxon>Bacteria</taxon>
        <taxon>Pseudomonadati</taxon>
        <taxon>Pseudomonadota</taxon>
        <taxon>Gammaproteobacteria</taxon>
        <taxon>Enterobacterales</taxon>
        <taxon>Budviciaceae</taxon>
        <taxon>Leminorella</taxon>
    </lineage>
</organism>
<evidence type="ECO:0000256" key="2">
    <source>
        <dbReference type="ARBA" id="ARBA00022723"/>
    </source>
</evidence>
<feature type="domain" description="CENP-V/GFA" evidence="5">
    <location>
        <begin position="2"/>
        <end position="118"/>
    </location>
</feature>
<keyword evidence="4" id="KW-0456">Lyase</keyword>
<accession>A0AAV5N4M7</accession>
<evidence type="ECO:0000256" key="1">
    <source>
        <dbReference type="ARBA" id="ARBA00005495"/>
    </source>
</evidence>
<dbReference type="RefSeq" id="WP_027273811.1">
    <property type="nucleotide sequence ID" value="NZ_BRLH01000003.1"/>
</dbReference>
<dbReference type="EMBL" id="BRLH01000003">
    <property type="protein sequence ID" value="GKX55868.1"/>
    <property type="molecule type" value="Genomic_DNA"/>
</dbReference>
<keyword evidence="3" id="KW-0862">Zinc</keyword>
<gene>
    <name evidence="6" type="ORF">SOASR030_19800</name>
</gene>
<dbReference type="GO" id="GO:0016846">
    <property type="term" value="F:carbon-sulfur lyase activity"/>
    <property type="evidence" value="ECO:0007669"/>
    <property type="project" value="InterPro"/>
</dbReference>
<protein>
    <submittedName>
        <fullName evidence="6">Aldehyde-activating protein</fullName>
    </submittedName>
</protein>
<comment type="caution">
    <text evidence="6">The sequence shown here is derived from an EMBL/GenBank/DDBJ whole genome shotgun (WGS) entry which is preliminary data.</text>
</comment>
<evidence type="ECO:0000313" key="6">
    <source>
        <dbReference type="EMBL" id="GKX55868.1"/>
    </source>
</evidence>
<dbReference type="Gene3D" id="3.90.1590.10">
    <property type="entry name" value="glutathione-dependent formaldehyde- activating enzyme (gfa)"/>
    <property type="match status" value="1"/>
</dbReference>
<comment type="similarity">
    <text evidence="1">Belongs to the Gfa family.</text>
</comment>
<dbReference type="InterPro" id="IPR011057">
    <property type="entry name" value="Mss4-like_sf"/>
</dbReference>
<reference evidence="6" key="1">
    <citation type="submission" date="2022-06" db="EMBL/GenBank/DDBJ databases">
        <title>Draft genome sequences of Leminorella grimontii str. JCM5902.</title>
        <authorList>
            <person name="Wakabayashi Y."/>
            <person name="Kojima K."/>
        </authorList>
    </citation>
    <scope>NUCLEOTIDE SEQUENCE</scope>
    <source>
        <strain evidence="6">JCM 5902</strain>
    </source>
</reference>
<dbReference type="AlphaFoldDB" id="A0AAV5N4M7"/>
<evidence type="ECO:0000256" key="3">
    <source>
        <dbReference type="ARBA" id="ARBA00022833"/>
    </source>
</evidence>
<dbReference type="PANTHER" id="PTHR33337">
    <property type="entry name" value="GFA DOMAIN-CONTAINING PROTEIN"/>
    <property type="match status" value="1"/>
</dbReference>
<dbReference type="PANTHER" id="PTHR33337:SF40">
    <property type="entry name" value="CENP-V_GFA DOMAIN-CONTAINING PROTEIN-RELATED"/>
    <property type="match status" value="1"/>
</dbReference>
<keyword evidence="2" id="KW-0479">Metal-binding</keyword>
<name>A0AAV5N4M7_9GAMM</name>
<evidence type="ECO:0000313" key="7">
    <source>
        <dbReference type="Proteomes" id="UP001058124"/>
    </source>
</evidence>
<dbReference type="SUPFAM" id="SSF51316">
    <property type="entry name" value="Mss4-like"/>
    <property type="match status" value="1"/>
</dbReference>
<dbReference type="InterPro" id="IPR006913">
    <property type="entry name" value="CENP-V/GFA"/>
</dbReference>
<dbReference type="Proteomes" id="UP001058124">
    <property type="component" value="Unassembled WGS sequence"/>
</dbReference>
<evidence type="ECO:0000259" key="5">
    <source>
        <dbReference type="PROSITE" id="PS51891"/>
    </source>
</evidence>
<dbReference type="Pfam" id="PF04828">
    <property type="entry name" value="GFA"/>
    <property type="match status" value="1"/>
</dbReference>
<dbReference type="PROSITE" id="PS51891">
    <property type="entry name" value="CENP_V_GFA"/>
    <property type="match status" value="1"/>
</dbReference>
<evidence type="ECO:0000256" key="4">
    <source>
        <dbReference type="ARBA" id="ARBA00023239"/>
    </source>
</evidence>
<proteinExistence type="inferred from homology"/>